<feature type="active site" description="Nucleophile" evidence="7">
    <location>
        <position position="113"/>
    </location>
</feature>
<dbReference type="InterPro" id="IPR036366">
    <property type="entry name" value="PGBDSf"/>
</dbReference>
<dbReference type="SUPFAM" id="SSF141523">
    <property type="entry name" value="L,D-transpeptidase catalytic domain-like"/>
    <property type="match status" value="1"/>
</dbReference>
<dbReference type="NCBIfam" id="NF004785">
    <property type="entry name" value="PRK06132.1-2"/>
    <property type="match status" value="1"/>
</dbReference>
<dbReference type="PANTHER" id="PTHR30582">
    <property type="entry name" value="L,D-TRANSPEPTIDASE"/>
    <property type="match status" value="1"/>
</dbReference>
<keyword evidence="11" id="KW-1185">Reference proteome</keyword>
<comment type="caution">
    <text evidence="10">The sequence shown here is derived from an EMBL/GenBank/DDBJ whole genome shotgun (WGS) entry which is preliminary data.</text>
</comment>
<dbReference type="NCBIfam" id="NF004786">
    <property type="entry name" value="PRK06132.1-3"/>
    <property type="match status" value="1"/>
</dbReference>
<name>A0ABU0I6Z0_9HYPH</name>
<evidence type="ECO:0000259" key="9">
    <source>
        <dbReference type="PROSITE" id="PS52029"/>
    </source>
</evidence>
<evidence type="ECO:0000256" key="6">
    <source>
        <dbReference type="ARBA" id="ARBA00023316"/>
    </source>
</evidence>
<evidence type="ECO:0000256" key="4">
    <source>
        <dbReference type="ARBA" id="ARBA00022960"/>
    </source>
</evidence>
<dbReference type="Proteomes" id="UP001235269">
    <property type="component" value="Unassembled WGS sequence"/>
</dbReference>
<comment type="similarity">
    <text evidence="2">Belongs to the YkuD family.</text>
</comment>
<dbReference type="InterPro" id="IPR036365">
    <property type="entry name" value="PGBD-like_sf"/>
</dbReference>
<reference evidence="10 11" key="1">
    <citation type="submission" date="2023-07" db="EMBL/GenBank/DDBJ databases">
        <title>Genomic Encyclopedia of Type Strains, Phase IV (KMG-IV): sequencing the most valuable type-strain genomes for metagenomic binning, comparative biology and taxonomic classification.</title>
        <authorList>
            <person name="Goeker M."/>
        </authorList>
    </citation>
    <scope>NUCLEOTIDE SEQUENCE [LARGE SCALE GENOMIC DNA]</scope>
    <source>
        <strain evidence="10 11">DSM 100301</strain>
    </source>
</reference>
<gene>
    <name evidence="10" type="ORF">QO005_000315</name>
</gene>
<evidence type="ECO:0000256" key="2">
    <source>
        <dbReference type="ARBA" id="ARBA00005992"/>
    </source>
</evidence>
<sequence length="385" mass="41584">MTVRSLLLALAASTLCTPALAANPATIQIVVSKQTQSLTVYEDGKAVANSRVSTGKEGHDTPSGIFSIIQKAKYHESNLYSNAPMPWMQRLTWSGIALHESSSVPNFPASHGCVRLPAEFARKLYAMTALGAHVVITDQPVAPAPIGHPMLFFPERQQQGPQLLSDAQLRGVPPMASKQPVEVAMAEPAAPQVDIPDVPLRILITLRGQREMLHDVQEQLLELGFETGGVDGQAGKLTRDAIQGFKRWKNLPLKGPMLTPELLAALREATGRPVPPAGQILIRRKFAPVTEQAIVIDQPDKPLGTHLLEATKVNHATGDADWQAMTLEQAPGQTLTAVMDRIHIPEELRETVEHQLAAGTSITISDHGLGDETADGTDFITVLSR</sequence>
<dbReference type="Pfam" id="PF01471">
    <property type="entry name" value="PG_binding_1"/>
    <property type="match status" value="1"/>
</dbReference>
<dbReference type="Pfam" id="PF03734">
    <property type="entry name" value="YkuD"/>
    <property type="match status" value="1"/>
</dbReference>
<evidence type="ECO:0000256" key="7">
    <source>
        <dbReference type="PROSITE-ProRule" id="PRU01373"/>
    </source>
</evidence>
<dbReference type="Gene3D" id="2.40.440.10">
    <property type="entry name" value="L,D-transpeptidase catalytic domain-like"/>
    <property type="match status" value="1"/>
</dbReference>
<dbReference type="InterPro" id="IPR038063">
    <property type="entry name" value="Transpep_catalytic_dom"/>
</dbReference>
<evidence type="ECO:0000256" key="5">
    <source>
        <dbReference type="ARBA" id="ARBA00022984"/>
    </source>
</evidence>
<evidence type="ECO:0000256" key="3">
    <source>
        <dbReference type="ARBA" id="ARBA00022679"/>
    </source>
</evidence>
<accession>A0ABU0I6Z0</accession>
<dbReference type="InterPro" id="IPR002477">
    <property type="entry name" value="Peptidoglycan-bd-like"/>
</dbReference>
<keyword evidence="8" id="KW-0732">Signal</keyword>
<evidence type="ECO:0000313" key="11">
    <source>
        <dbReference type="Proteomes" id="UP001235269"/>
    </source>
</evidence>
<feature type="signal peptide" evidence="8">
    <location>
        <begin position="1"/>
        <end position="21"/>
    </location>
</feature>
<organism evidence="10 11">
    <name type="scientific">Rhizobium paknamense</name>
    <dbReference type="NCBI Taxonomy" id="1206817"/>
    <lineage>
        <taxon>Bacteria</taxon>
        <taxon>Pseudomonadati</taxon>
        <taxon>Pseudomonadota</taxon>
        <taxon>Alphaproteobacteria</taxon>
        <taxon>Hyphomicrobiales</taxon>
        <taxon>Rhizobiaceae</taxon>
        <taxon>Rhizobium/Agrobacterium group</taxon>
        <taxon>Rhizobium</taxon>
    </lineage>
</organism>
<dbReference type="EMBL" id="JAUSWH010000001">
    <property type="protein sequence ID" value="MDQ0454000.1"/>
    <property type="molecule type" value="Genomic_DNA"/>
</dbReference>
<keyword evidence="4 7" id="KW-0133">Cell shape</keyword>
<dbReference type="InterPro" id="IPR050979">
    <property type="entry name" value="LD-transpeptidase"/>
</dbReference>
<evidence type="ECO:0000256" key="1">
    <source>
        <dbReference type="ARBA" id="ARBA00004752"/>
    </source>
</evidence>
<dbReference type="PANTHER" id="PTHR30582:SF2">
    <property type="entry name" value="L,D-TRANSPEPTIDASE YCIB-RELATED"/>
    <property type="match status" value="1"/>
</dbReference>
<keyword evidence="5 7" id="KW-0573">Peptidoglycan synthesis</keyword>
<comment type="pathway">
    <text evidence="1 7">Cell wall biogenesis; peptidoglycan biosynthesis.</text>
</comment>
<feature type="domain" description="L,D-TPase catalytic" evidence="9">
    <location>
        <begin position="27"/>
        <end position="137"/>
    </location>
</feature>
<feature type="active site" description="Proton donor/acceptor" evidence="7">
    <location>
        <position position="99"/>
    </location>
</feature>
<evidence type="ECO:0000313" key="10">
    <source>
        <dbReference type="EMBL" id="MDQ0454000.1"/>
    </source>
</evidence>
<dbReference type="InterPro" id="IPR016915">
    <property type="entry name" value="UCP029342"/>
</dbReference>
<feature type="chain" id="PRO_5045290968" evidence="8">
    <location>
        <begin position="22"/>
        <end position="385"/>
    </location>
</feature>
<proteinExistence type="inferred from homology"/>
<dbReference type="Gene3D" id="1.10.101.10">
    <property type="entry name" value="PGBD-like superfamily/PGBD"/>
    <property type="match status" value="1"/>
</dbReference>
<evidence type="ECO:0000256" key="8">
    <source>
        <dbReference type="SAM" id="SignalP"/>
    </source>
</evidence>
<dbReference type="InterPro" id="IPR005490">
    <property type="entry name" value="LD_TPept_cat_dom"/>
</dbReference>
<dbReference type="SUPFAM" id="SSF47090">
    <property type="entry name" value="PGBD-like"/>
    <property type="match status" value="1"/>
</dbReference>
<dbReference type="PIRSF" id="PIRSF029342">
    <property type="entry name" value="UCP029342_ErfK/YbiS/YcfS/YnhG"/>
    <property type="match status" value="1"/>
</dbReference>
<dbReference type="RefSeq" id="WP_307156216.1">
    <property type="nucleotide sequence ID" value="NZ_JAUSWH010000001.1"/>
</dbReference>
<protein>
    <submittedName>
        <fullName evidence="10">Peptidoglycan hydrolase-like protein with peptidoglycan-binding domain</fullName>
    </submittedName>
</protein>
<dbReference type="PROSITE" id="PS52029">
    <property type="entry name" value="LD_TPASE"/>
    <property type="match status" value="1"/>
</dbReference>
<dbReference type="CDD" id="cd16913">
    <property type="entry name" value="YkuD_like"/>
    <property type="match status" value="1"/>
</dbReference>
<keyword evidence="6 7" id="KW-0961">Cell wall biogenesis/degradation</keyword>
<keyword evidence="3" id="KW-0808">Transferase</keyword>